<evidence type="ECO:0000313" key="1">
    <source>
        <dbReference type="EMBL" id="CAD2161657.1"/>
    </source>
</evidence>
<dbReference type="Proteomes" id="UP000580250">
    <property type="component" value="Unassembled WGS sequence"/>
</dbReference>
<gene>
    <name evidence="1" type="ORF">MENT_LOCUS14969</name>
</gene>
<evidence type="ECO:0000313" key="2">
    <source>
        <dbReference type="Proteomes" id="UP000580250"/>
    </source>
</evidence>
<organism evidence="1 2">
    <name type="scientific">Meloidogyne enterolobii</name>
    <name type="common">Root-knot nematode worm</name>
    <name type="synonym">Meloidogyne mayaguensis</name>
    <dbReference type="NCBI Taxonomy" id="390850"/>
    <lineage>
        <taxon>Eukaryota</taxon>
        <taxon>Metazoa</taxon>
        <taxon>Ecdysozoa</taxon>
        <taxon>Nematoda</taxon>
        <taxon>Chromadorea</taxon>
        <taxon>Rhabditida</taxon>
        <taxon>Tylenchina</taxon>
        <taxon>Tylenchomorpha</taxon>
        <taxon>Tylenchoidea</taxon>
        <taxon>Meloidogynidae</taxon>
        <taxon>Meloidogyninae</taxon>
        <taxon>Meloidogyne</taxon>
    </lineage>
</organism>
<dbReference type="EMBL" id="CAJEWN010000087">
    <property type="protein sequence ID" value="CAD2161657.1"/>
    <property type="molecule type" value="Genomic_DNA"/>
</dbReference>
<protein>
    <submittedName>
        <fullName evidence="1">Uncharacterized protein</fullName>
    </submittedName>
</protein>
<name>A0A6V7UMX4_MELEN</name>
<reference evidence="1 2" key="1">
    <citation type="submission" date="2020-08" db="EMBL/GenBank/DDBJ databases">
        <authorList>
            <person name="Koutsovoulos G."/>
            <person name="Danchin GJ E."/>
        </authorList>
    </citation>
    <scope>NUCLEOTIDE SEQUENCE [LARGE SCALE GENOMIC DNA]</scope>
</reference>
<sequence length="71" mass="8367">MEGIYLNWPTTNLHKTIIEHGNKEISTLIPDTPMIFELESFKITSKKLKKIIKHYNKKFDAKLQIKKLKVV</sequence>
<comment type="caution">
    <text evidence="1">The sequence shown here is derived from an EMBL/GenBank/DDBJ whole genome shotgun (WGS) entry which is preliminary data.</text>
</comment>
<dbReference type="AlphaFoldDB" id="A0A6V7UMX4"/>
<accession>A0A6V7UMX4</accession>
<proteinExistence type="predicted"/>